<keyword evidence="5 13" id="KW-0520">NAD</keyword>
<evidence type="ECO:0000256" key="14">
    <source>
        <dbReference type="PIRSR" id="PIRSR000114-1"/>
    </source>
</evidence>
<evidence type="ECO:0000256" key="1">
    <source>
        <dbReference type="ARBA" id="ARBA00011009"/>
    </source>
</evidence>
<name>A0A1J5DZK8_9BACT</name>
<dbReference type="PANTHER" id="PTHR11728">
    <property type="entry name" value="GLYCEROL-3-PHOSPHATE DEHYDROGENASE"/>
    <property type="match status" value="1"/>
</dbReference>
<evidence type="ECO:0000313" key="21">
    <source>
        <dbReference type="Proteomes" id="UP000183085"/>
    </source>
</evidence>
<reference evidence="20 21" key="1">
    <citation type="journal article" date="2016" name="Environ. Microbiol.">
        <title>Genomic resolution of a cold subsurface aquifer community provides metabolic insights for novel microbes adapted to high CO concentrations.</title>
        <authorList>
            <person name="Probst A.J."/>
            <person name="Castelle C.J."/>
            <person name="Singh A."/>
            <person name="Brown C.T."/>
            <person name="Anantharaman K."/>
            <person name="Sharon I."/>
            <person name="Hug L.A."/>
            <person name="Burstein D."/>
            <person name="Emerson J.B."/>
            <person name="Thomas B.C."/>
            <person name="Banfield J.F."/>
        </authorList>
    </citation>
    <scope>NUCLEOTIDE SEQUENCE [LARGE SCALE GENOMIC DNA]</scope>
    <source>
        <strain evidence="20">CG2_30_40_21</strain>
    </source>
</reference>
<dbReference type="InterPro" id="IPR006109">
    <property type="entry name" value="G3P_DH_NAD-dep_C"/>
</dbReference>
<evidence type="ECO:0000256" key="5">
    <source>
        <dbReference type="ARBA" id="ARBA00023027"/>
    </source>
</evidence>
<keyword evidence="13" id="KW-0963">Cytoplasm</keyword>
<evidence type="ECO:0000256" key="12">
    <source>
        <dbReference type="ARBA" id="ARBA00080511"/>
    </source>
</evidence>
<feature type="binding site" evidence="13">
    <location>
        <position position="245"/>
    </location>
    <ligand>
        <name>sn-glycerol 3-phosphate</name>
        <dbReference type="ChEBI" id="CHEBI:57597"/>
    </ligand>
</feature>
<keyword evidence="2 13" id="KW-0444">Lipid biosynthesis</keyword>
<dbReference type="GO" id="GO:0005829">
    <property type="term" value="C:cytosol"/>
    <property type="evidence" value="ECO:0007669"/>
    <property type="project" value="TreeGrafter"/>
</dbReference>
<feature type="binding site" evidence="13">
    <location>
        <position position="255"/>
    </location>
    <ligand>
        <name>sn-glycerol 3-phosphate</name>
        <dbReference type="ChEBI" id="CHEBI:57597"/>
    </ligand>
</feature>
<dbReference type="GO" id="GO:0051287">
    <property type="term" value="F:NAD binding"/>
    <property type="evidence" value="ECO:0007669"/>
    <property type="project" value="InterPro"/>
</dbReference>
<dbReference type="Gene3D" id="1.10.1040.10">
    <property type="entry name" value="N-(1-d-carboxylethyl)-l-norvaline Dehydrogenase, domain 2"/>
    <property type="match status" value="1"/>
</dbReference>
<dbReference type="FunFam" id="1.10.1040.10:FF:000001">
    <property type="entry name" value="Glycerol-3-phosphate dehydrogenase [NAD(P)+]"/>
    <property type="match status" value="1"/>
</dbReference>
<dbReference type="UniPathway" id="UPA00940"/>
<evidence type="ECO:0000259" key="19">
    <source>
        <dbReference type="Pfam" id="PF07479"/>
    </source>
</evidence>
<dbReference type="NCBIfam" id="NF000942">
    <property type="entry name" value="PRK00094.1-4"/>
    <property type="match status" value="1"/>
</dbReference>
<dbReference type="Pfam" id="PF07479">
    <property type="entry name" value="NAD_Gly3P_dh_C"/>
    <property type="match status" value="1"/>
</dbReference>
<dbReference type="STRING" id="1817895.AUJ95_03190"/>
<evidence type="ECO:0000259" key="18">
    <source>
        <dbReference type="Pfam" id="PF01210"/>
    </source>
</evidence>
<evidence type="ECO:0000256" key="8">
    <source>
        <dbReference type="ARBA" id="ARBA00023264"/>
    </source>
</evidence>
<sequence>MMKITVLGAGSWGTTIAILLAKKGYVVSLWEHYKEHVDMLNDRRENIKFLSGVLIPEKVIITNSLEECLQGTECIVVVVPSHCVRSVMQRCSSLVKKGMVIVSAAKGLEQDTMSTVSQIIESELPTEMIEDIGVLSGPSHAEEVSRQVPTTVVAAARQEKTAKFIQELFSTPYFRVYTNLDIKGVELGGSLKNVIALASGILCGLGFGDNTNAALITRGLTEISRLGVAMGGKLETFFGLSGIGDLVVTCTSKHSRNRSLGELIGKGMSFNEALATMTMVAEGVNTTKAAFILSKRLGIDLPITTAIHGVLFEDKKPREAVEDLMTRELKSEW</sequence>
<comment type="catalytic activity">
    <reaction evidence="9">
        <text>sn-glycerol 3-phosphate + NADP(+) = dihydroxyacetone phosphate + NADPH + H(+)</text>
        <dbReference type="Rhea" id="RHEA:11096"/>
        <dbReference type="ChEBI" id="CHEBI:15378"/>
        <dbReference type="ChEBI" id="CHEBI:57597"/>
        <dbReference type="ChEBI" id="CHEBI:57642"/>
        <dbReference type="ChEBI" id="CHEBI:57783"/>
        <dbReference type="ChEBI" id="CHEBI:58349"/>
        <dbReference type="EC" id="1.1.1.94"/>
    </reaction>
    <physiologicalReaction direction="right-to-left" evidence="9">
        <dbReference type="Rhea" id="RHEA:11098"/>
    </physiologicalReaction>
</comment>
<feature type="binding site" evidence="16">
    <location>
        <position position="141"/>
    </location>
    <ligand>
        <name>NAD(+)</name>
        <dbReference type="ChEBI" id="CHEBI:57540"/>
    </ligand>
</feature>
<evidence type="ECO:0000256" key="17">
    <source>
        <dbReference type="RuleBase" id="RU000437"/>
    </source>
</evidence>
<keyword evidence="7 13" id="KW-0594">Phospholipid biosynthesis</keyword>
<comment type="catalytic activity">
    <reaction evidence="13">
        <text>sn-glycerol 3-phosphate + NAD(+) = dihydroxyacetone phosphate + NADH + H(+)</text>
        <dbReference type="Rhea" id="RHEA:11092"/>
        <dbReference type="ChEBI" id="CHEBI:15378"/>
        <dbReference type="ChEBI" id="CHEBI:57540"/>
        <dbReference type="ChEBI" id="CHEBI:57597"/>
        <dbReference type="ChEBI" id="CHEBI:57642"/>
        <dbReference type="ChEBI" id="CHEBI:57945"/>
        <dbReference type="EC" id="1.1.1.94"/>
    </reaction>
</comment>
<gene>
    <name evidence="13" type="primary">gpsA</name>
    <name evidence="20" type="ORF">AUJ95_03190</name>
</gene>
<keyword evidence="8 13" id="KW-1208">Phospholipid metabolism</keyword>
<feature type="binding site" evidence="13">
    <location>
        <position position="257"/>
    </location>
    <ligand>
        <name>sn-glycerol 3-phosphate</name>
        <dbReference type="ChEBI" id="CHEBI:57597"/>
    </ligand>
</feature>
<keyword evidence="3 13" id="KW-0521">NADP</keyword>
<feature type="binding site" evidence="13">
    <location>
        <position position="139"/>
    </location>
    <ligand>
        <name>sn-glycerol 3-phosphate</name>
        <dbReference type="ChEBI" id="CHEBI:57597"/>
    </ligand>
</feature>
<feature type="binding site" evidence="13">
    <location>
        <position position="137"/>
    </location>
    <ligand>
        <name>sn-glycerol 3-phosphate</name>
        <dbReference type="ChEBI" id="CHEBI:57597"/>
    </ligand>
</feature>
<dbReference type="SUPFAM" id="SSF51735">
    <property type="entry name" value="NAD(P)-binding Rossmann-fold domains"/>
    <property type="match status" value="1"/>
</dbReference>
<keyword evidence="6 13" id="KW-0443">Lipid metabolism</keyword>
<feature type="binding site" evidence="13">
    <location>
        <position position="11"/>
    </location>
    <ligand>
        <name>NADPH</name>
        <dbReference type="ChEBI" id="CHEBI:57783"/>
    </ligand>
</feature>
<feature type="active site" description="Proton acceptor" evidence="13 14">
    <location>
        <position position="192"/>
    </location>
</feature>
<comment type="subcellular location">
    <subcellularLocation>
        <location evidence="13">Cytoplasm</location>
    </subcellularLocation>
</comment>
<feature type="binding site" evidence="13">
    <location>
        <position position="256"/>
    </location>
    <ligand>
        <name>sn-glycerol 3-phosphate</name>
        <dbReference type="ChEBI" id="CHEBI:57597"/>
    </ligand>
</feature>
<dbReference type="EC" id="1.1.1.94" evidence="10 13"/>
<dbReference type="NCBIfam" id="NF000941">
    <property type="entry name" value="PRK00094.1-3"/>
    <property type="match status" value="1"/>
</dbReference>
<dbReference type="AlphaFoldDB" id="A0A1J5DZK8"/>
<dbReference type="GO" id="GO:0008654">
    <property type="term" value="P:phospholipid biosynthetic process"/>
    <property type="evidence" value="ECO:0007669"/>
    <property type="project" value="UniProtKB-KW"/>
</dbReference>
<dbReference type="GO" id="GO:0141152">
    <property type="term" value="F:glycerol-3-phosphate dehydrogenase (NAD+) activity"/>
    <property type="evidence" value="ECO:0007669"/>
    <property type="project" value="RHEA"/>
</dbReference>
<comment type="caution">
    <text evidence="13">Lacks conserved residue(s) required for the propagation of feature annotation.</text>
</comment>
<dbReference type="GO" id="GO:0046167">
    <property type="term" value="P:glycerol-3-phosphate biosynthetic process"/>
    <property type="evidence" value="ECO:0007669"/>
    <property type="project" value="UniProtKB-UniRule"/>
</dbReference>
<feature type="binding site" evidence="13">
    <location>
        <position position="32"/>
    </location>
    <ligand>
        <name>NADPH</name>
        <dbReference type="ChEBI" id="CHEBI:57783"/>
    </ligand>
</feature>
<dbReference type="PIRSF" id="PIRSF000114">
    <property type="entry name" value="Glycerol-3-P_dh"/>
    <property type="match status" value="1"/>
</dbReference>
<dbReference type="InterPro" id="IPR013328">
    <property type="entry name" value="6PGD_dom2"/>
</dbReference>
<dbReference type="HAMAP" id="MF_00394">
    <property type="entry name" value="NAD_Glyc3P_dehydrog"/>
    <property type="match status" value="1"/>
</dbReference>
<evidence type="ECO:0000256" key="4">
    <source>
        <dbReference type="ARBA" id="ARBA00023002"/>
    </source>
</evidence>
<evidence type="ECO:0000256" key="16">
    <source>
        <dbReference type="PIRSR" id="PIRSR000114-3"/>
    </source>
</evidence>
<evidence type="ECO:0000313" key="20">
    <source>
        <dbReference type="EMBL" id="OIP41533.1"/>
    </source>
</evidence>
<feature type="binding site" evidence="13">
    <location>
        <position position="106"/>
    </location>
    <ligand>
        <name>sn-glycerol 3-phosphate</name>
        <dbReference type="ChEBI" id="CHEBI:57597"/>
    </ligand>
</feature>
<evidence type="ECO:0000256" key="6">
    <source>
        <dbReference type="ARBA" id="ARBA00023098"/>
    </source>
</evidence>
<dbReference type="PROSITE" id="PS00957">
    <property type="entry name" value="NAD_G3PDH"/>
    <property type="match status" value="1"/>
</dbReference>
<dbReference type="Pfam" id="PF01210">
    <property type="entry name" value="NAD_Gly3P_dh_N"/>
    <property type="match status" value="1"/>
</dbReference>
<feature type="binding site" evidence="13">
    <location>
        <position position="256"/>
    </location>
    <ligand>
        <name>NADPH</name>
        <dbReference type="ChEBI" id="CHEBI:57783"/>
    </ligand>
</feature>
<dbReference type="GO" id="GO:0006650">
    <property type="term" value="P:glycerophospholipid metabolic process"/>
    <property type="evidence" value="ECO:0007669"/>
    <property type="project" value="UniProtKB-UniRule"/>
</dbReference>
<feature type="domain" description="Glycerol-3-phosphate dehydrogenase NAD-dependent N-terminal" evidence="18">
    <location>
        <begin position="3"/>
        <end position="161"/>
    </location>
</feature>
<feature type="binding site" evidence="15">
    <location>
        <position position="106"/>
    </location>
    <ligand>
        <name>substrate</name>
    </ligand>
</feature>
<comment type="caution">
    <text evidence="20">The sequence shown here is derived from an EMBL/GenBank/DDBJ whole genome shotgun (WGS) entry which is preliminary data.</text>
</comment>
<evidence type="ECO:0000256" key="13">
    <source>
        <dbReference type="HAMAP-Rule" id="MF_00394"/>
    </source>
</evidence>
<dbReference type="PANTHER" id="PTHR11728:SF1">
    <property type="entry name" value="GLYCEROL-3-PHOSPHATE DEHYDROGENASE [NAD(+)] 2, CHLOROPLASTIC"/>
    <property type="match status" value="1"/>
</dbReference>
<evidence type="ECO:0000256" key="9">
    <source>
        <dbReference type="ARBA" id="ARBA00052716"/>
    </source>
</evidence>
<dbReference type="InterPro" id="IPR011128">
    <property type="entry name" value="G3P_DH_NAD-dep_N"/>
</dbReference>
<dbReference type="Gene3D" id="3.40.50.720">
    <property type="entry name" value="NAD(P)-binding Rossmann-like Domain"/>
    <property type="match status" value="1"/>
</dbReference>
<evidence type="ECO:0000256" key="11">
    <source>
        <dbReference type="ARBA" id="ARBA00069372"/>
    </source>
</evidence>
<evidence type="ECO:0000256" key="10">
    <source>
        <dbReference type="ARBA" id="ARBA00066687"/>
    </source>
</evidence>
<dbReference type="EMBL" id="MNYI01000077">
    <property type="protein sequence ID" value="OIP41533.1"/>
    <property type="molecule type" value="Genomic_DNA"/>
</dbReference>
<feature type="binding site" evidence="16">
    <location>
        <position position="256"/>
    </location>
    <ligand>
        <name>NAD(+)</name>
        <dbReference type="ChEBI" id="CHEBI:57540"/>
    </ligand>
</feature>
<feature type="binding site" evidence="16">
    <location>
        <begin position="8"/>
        <end position="13"/>
    </location>
    <ligand>
        <name>NAD(+)</name>
        <dbReference type="ChEBI" id="CHEBI:57540"/>
    </ligand>
</feature>
<feature type="binding site" evidence="13">
    <location>
        <position position="192"/>
    </location>
    <ligand>
        <name>sn-glycerol 3-phosphate</name>
        <dbReference type="ChEBI" id="CHEBI:57597"/>
    </ligand>
</feature>
<feature type="binding site" evidence="13">
    <location>
        <position position="12"/>
    </location>
    <ligand>
        <name>NADPH</name>
        <dbReference type="ChEBI" id="CHEBI:57783"/>
    </ligand>
</feature>
<comment type="function">
    <text evidence="13">Catalyzes the reduction of the glycolytic intermediate dihydroxyacetone phosphate (DHAP) to sn-glycerol 3-phosphate (G3P), the key precursor for phospholipid synthesis.</text>
</comment>
<dbReference type="GO" id="GO:0046168">
    <property type="term" value="P:glycerol-3-phosphate catabolic process"/>
    <property type="evidence" value="ECO:0007669"/>
    <property type="project" value="InterPro"/>
</dbReference>
<evidence type="ECO:0000256" key="3">
    <source>
        <dbReference type="ARBA" id="ARBA00022857"/>
    </source>
</evidence>
<feature type="binding site" evidence="13">
    <location>
        <position position="280"/>
    </location>
    <ligand>
        <name>NADPH</name>
        <dbReference type="ChEBI" id="CHEBI:57783"/>
    </ligand>
</feature>
<keyword evidence="4 13" id="KW-0560">Oxidoreductase</keyword>
<feature type="binding site" evidence="13">
    <location>
        <position position="141"/>
    </location>
    <ligand>
        <name>NADPH</name>
        <dbReference type="ChEBI" id="CHEBI:57783"/>
    </ligand>
</feature>
<proteinExistence type="inferred from homology"/>
<feature type="binding site" evidence="13">
    <location>
        <position position="282"/>
    </location>
    <ligand>
        <name>NADPH</name>
        <dbReference type="ChEBI" id="CHEBI:57783"/>
    </ligand>
</feature>
<protein>
    <recommendedName>
        <fullName evidence="11 13">Glycerol-3-phosphate dehydrogenase [NAD(P)+]</fullName>
        <ecNumber evidence="10 13">1.1.1.94</ecNumber>
    </recommendedName>
    <alternativeName>
        <fullName evidence="13">NAD(P)(+)-dependent glycerol-3-phosphate dehydrogenase</fullName>
    </alternativeName>
    <alternativeName>
        <fullName evidence="12 13">NAD(P)H-dependent dihydroxyacetone-phosphate reductase</fullName>
    </alternativeName>
</protein>
<organism evidence="20 21">
    <name type="scientific">Candidatus Desantisbacteria bacterium CG2_30_40_21</name>
    <dbReference type="NCBI Taxonomy" id="1817895"/>
    <lineage>
        <taxon>Bacteria</taxon>
        <taxon>Candidatus Desantisiibacteriota</taxon>
    </lineage>
</organism>
<comment type="pathway">
    <text evidence="13">Membrane lipid metabolism; glycerophospholipid metabolism.</text>
</comment>
<feature type="binding site" evidence="15">
    <location>
        <begin position="256"/>
        <end position="257"/>
    </location>
    <ligand>
        <name>substrate</name>
    </ligand>
</feature>
<dbReference type="InterPro" id="IPR008927">
    <property type="entry name" value="6-PGluconate_DH-like_C_sf"/>
</dbReference>
<feature type="domain" description="Glycerol-3-phosphate dehydrogenase NAD-dependent C-terminal" evidence="19">
    <location>
        <begin position="181"/>
        <end position="322"/>
    </location>
</feature>
<keyword evidence="13" id="KW-0547">Nucleotide-binding</keyword>
<dbReference type="NCBIfam" id="NF000940">
    <property type="entry name" value="PRK00094.1-2"/>
    <property type="match status" value="1"/>
</dbReference>
<dbReference type="InterPro" id="IPR006168">
    <property type="entry name" value="G3P_DH_NAD-dep"/>
</dbReference>
<dbReference type="GO" id="GO:0005975">
    <property type="term" value="P:carbohydrate metabolic process"/>
    <property type="evidence" value="ECO:0007669"/>
    <property type="project" value="InterPro"/>
</dbReference>
<feature type="binding site" evidence="13">
    <location>
        <position position="106"/>
    </location>
    <ligand>
        <name>NADPH</name>
        <dbReference type="ChEBI" id="CHEBI:57783"/>
    </ligand>
</feature>
<comment type="similarity">
    <text evidence="1 13 17">Belongs to the NAD-dependent glycerol-3-phosphate dehydrogenase family.</text>
</comment>
<dbReference type="SUPFAM" id="SSF48179">
    <property type="entry name" value="6-phosphogluconate dehydrogenase C-terminal domain-like"/>
    <property type="match status" value="1"/>
</dbReference>
<dbReference type="GO" id="GO:0141153">
    <property type="term" value="F:glycerol-3-phosphate dehydrogenase (NADP+) activity"/>
    <property type="evidence" value="ECO:0007669"/>
    <property type="project" value="RHEA"/>
</dbReference>
<evidence type="ECO:0000256" key="15">
    <source>
        <dbReference type="PIRSR" id="PIRSR000114-2"/>
    </source>
</evidence>
<dbReference type="InterPro" id="IPR036291">
    <property type="entry name" value="NAD(P)-bd_dom_sf"/>
</dbReference>
<accession>A0A1J5DZK8</accession>
<dbReference type="FunFam" id="3.40.50.720:FF:000019">
    <property type="entry name" value="Glycerol-3-phosphate dehydrogenase [NAD(P)+]"/>
    <property type="match status" value="1"/>
</dbReference>
<evidence type="ECO:0000256" key="2">
    <source>
        <dbReference type="ARBA" id="ARBA00022516"/>
    </source>
</evidence>
<evidence type="ECO:0000256" key="7">
    <source>
        <dbReference type="ARBA" id="ARBA00023209"/>
    </source>
</evidence>
<dbReference type="Proteomes" id="UP000183085">
    <property type="component" value="Unassembled WGS sequence"/>
</dbReference>
<dbReference type="PRINTS" id="PR00077">
    <property type="entry name" value="GPDHDRGNASE"/>
</dbReference>